<evidence type="ECO:0000313" key="2">
    <source>
        <dbReference type="EMBL" id="CAI3977281.1"/>
    </source>
</evidence>
<dbReference type="Proteomes" id="UP001152797">
    <property type="component" value="Unassembled WGS sequence"/>
</dbReference>
<dbReference type="OrthoDB" id="419770at2759"/>
<gene>
    <name evidence="2" type="ORF">C1SCF055_LOCUS5434</name>
</gene>
<evidence type="ECO:0000313" key="3">
    <source>
        <dbReference type="EMBL" id="CAL1130656.1"/>
    </source>
</evidence>
<feature type="compositionally biased region" description="Basic and acidic residues" evidence="1">
    <location>
        <begin position="462"/>
        <end position="474"/>
    </location>
</feature>
<keyword evidence="4" id="KW-1185">Reference proteome</keyword>
<dbReference type="EMBL" id="CAMXCT030000333">
    <property type="protein sequence ID" value="CAL4764593.1"/>
    <property type="molecule type" value="Genomic_DNA"/>
</dbReference>
<proteinExistence type="predicted"/>
<evidence type="ECO:0000313" key="4">
    <source>
        <dbReference type="Proteomes" id="UP001152797"/>
    </source>
</evidence>
<dbReference type="EMBL" id="CAMXCT010000333">
    <property type="protein sequence ID" value="CAI3977281.1"/>
    <property type="molecule type" value="Genomic_DNA"/>
</dbReference>
<accession>A0A9P1BPV9</accession>
<organism evidence="2">
    <name type="scientific">Cladocopium goreaui</name>
    <dbReference type="NCBI Taxonomy" id="2562237"/>
    <lineage>
        <taxon>Eukaryota</taxon>
        <taxon>Sar</taxon>
        <taxon>Alveolata</taxon>
        <taxon>Dinophyceae</taxon>
        <taxon>Suessiales</taxon>
        <taxon>Symbiodiniaceae</taxon>
        <taxon>Cladocopium</taxon>
    </lineage>
</organism>
<dbReference type="AlphaFoldDB" id="A0A9P1BPV9"/>
<feature type="region of interest" description="Disordered" evidence="1">
    <location>
        <begin position="445"/>
        <end position="479"/>
    </location>
</feature>
<feature type="non-terminal residue" evidence="2">
    <location>
        <position position="701"/>
    </location>
</feature>
<dbReference type="EMBL" id="CAMXCT020000333">
    <property type="protein sequence ID" value="CAL1130656.1"/>
    <property type="molecule type" value="Genomic_DNA"/>
</dbReference>
<sequence length="701" mass="78389">MQKSIRLDLKEDAKSHLEFGRALQAENQSLREKLLRLGHSPAELQGLTAQSKSPRAVRVVRPSAQEIQQARDFLTSKYPDRCAFPKATSGESRLRDLLRSKLELQTCQEEVKKLEMEGSIFLSQVHSTADTIQISGADQLFFSSWCEVFPLNSVTMCHQKSGWTKCDAKKCPTIDRPQRPNLGSVAGPPPFLAQSCFSAAGVAAARVLGVFVGQAWWRRHVHSKRQVLNPEDELELDLVQGRWAKGSADVRCLLTAENLLNLGRVEKRTLFQVSAKKLLAKNEHLLGILTNAAQHCHEQSHNCLVTRWLPPNERYHILQASVNAMSSMFGPQYVHQNALGQSGADLFKSTWYCVTIMTPTRAENHLPSEQQVSQTSQSLETCTFTDMTRTPRPTLRIVIVHESEIRAIADGKLQPPSWGFFNSRHAERYRMLCDFSRNFQQQLIRTPADSSSMSSRSPFTSERTHKSEHERKPDGGMMKRVVSQPNLQKAGLNRPLSIDRIKGRGEASMVERLKEAAALADEKEKSLGASDENCFLRLHVFQAQGTRVSKGLTTWAPATSKPSRQVMGAQVQRSRPSWWHPRFEGQRRAGLSNDTAESMGFQEGDIGSAIAGATSSCACNSKIFQARRAWTSDAMRLQLHKASEAIRKADAEALAWRQARREVLQGGDAASASLKLAQASLLQKREQLKVLRLEVRRGQLS</sequence>
<feature type="compositionally biased region" description="Low complexity" evidence="1">
    <location>
        <begin position="450"/>
        <end position="461"/>
    </location>
</feature>
<reference evidence="3" key="2">
    <citation type="submission" date="2024-04" db="EMBL/GenBank/DDBJ databases">
        <authorList>
            <person name="Chen Y."/>
            <person name="Shah S."/>
            <person name="Dougan E. K."/>
            <person name="Thang M."/>
            <person name="Chan C."/>
        </authorList>
    </citation>
    <scope>NUCLEOTIDE SEQUENCE [LARGE SCALE GENOMIC DNA]</scope>
</reference>
<reference evidence="2" key="1">
    <citation type="submission" date="2022-10" db="EMBL/GenBank/DDBJ databases">
        <authorList>
            <person name="Chen Y."/>
            <person name="Dougan E. K."/>
            <person name="Chan C."/>
            <person name="Rhodes N."/>
            <person name="Thang M."/>
        </authorList>
    </citation>
    <scope>NUCLEOTIDE SEQUENCE</scope>
</reference>
<comment type="caution">
    <text evidence="2">The sequence shown here is derived from an EMBL/GenBank/DDBJ whole genome shotgun (WGS) entry which is preliminary data.</text>
</comment>
<name>A0A9P1BPV9_9DINO</name>
<evidence type="ECO:0000256" key="1">
    <source>
        <dbReference type="SAM" id="MobiDB-lite"/>
    </source>
</evidence>
<protein>
    <submittedName>
        <fullName evidence="2">Uncharacterized protein</fullName>
    </submittedName>
</protein>